<name>A0A2S2NFZ9_SCHGA</name>
<proteinExistence type="predicted"/>
<protein>
    <submittedName>
        <fullName evidence="1">Uncharacterized protein</fullName>
    </submittedName>
</protein>
<dbReference type="PANTHER" id="PTHR35385">
    <property type="entry name" value="PROTEIN B, PUTATIVE-RELATED-RELATED"/>
    <property type="match status" value="1"/>
</dbReference>
<organism evidence="1">
    <name type="scientific">Schizaphis graminum</name>
    <name type="common">Green bug aphid</name>
    <dbReference type="NCBI Taxonomy" id="13262"/>
    <lineage>
        <taxon>Eukaryota</taxon>
        <taxon>Metazoa</taxon>
        <taxon>Ecdysozoa</taxon>
        <taxon>Arthropoda</taxon>
        <taxon>Hexapoda</taxon>
        <taxon>Insecta</taxon>
        <taxon>Pterygota</taxon>
        <taxon>Neoptera</taxon>
        <taxon>Paraneoptera</taxon>
        <taxon>Hemiptera</taxon>
        <taxon>Sternorrhyncha</taxon>
        <taxon>Aphidomorpha</taxon>
        <taxon>Aphidoidea</taxon>
        <taxon>Aphididae</taxon>
        <taxon>Aphidini</taxon>
        <taxon>Schizaphis</taxon>
    </lineage>
</organism>
<dbReference type="AlphaFoldDB" id="A0A2S2NFZ9"/>
<gene>
    <name evidence="1" type="ORF">g.1163</name>
</gene>
<sequence length="133" mass="14835">MGPSEACRFHEKEILKNKSPLKLLANGSINPIKNSVYHLHNVWRKSNFGSVDHPLEKLKEKIPLYNLQGNSVYVNEDTPWVVLVTTKIMKRAQLLDASREIIFCDSSSSCDTLETTITILLTATKAGAVPLSI</sequence>
<accession>A0A2S2NFZ9</accession>
<evidence type="ECO:0000313" key="1">
    <source>
        <dbReference type="EMBL" id="MBY16124.1"/>
    </source>
</evidence>
<dbReference type="EMBL" id="GGMR01003505">
    <property type="protein sequence ID" value="MBY16124.1"/>
    <property type="molecule type" value="Transcribed_RNA"/>
</dbReference>
<reference evidence="1" key="1">
    <citation type="submission" date="2018-04" db="EMBL/GenBank/DDBJ databases">
        <title>Transcriptome of Schizaphis graminum biotype I.</title>
        <authorList>
            <person name="Scully E.D."/>
            <person name="Geib S.M."/>
            <person name="Palmer N.A."/>
            <person name="Koch K."/>
            <person name="Bradshaw J."/>
            <person name="Heng-Moss T."/>
            <person name="Sarath G."/>
        </authorList>
    </citation>
    <scope>NUCLEOTIDE SEQUENCE</scope>
</reference>
<dbReference type="PANTHER" id="PTHR35385:SF2">
    <property type="entry name" value="PROTEIN B, PUTATIVE-RELATED"/>
    <property type="match status" value="1"/>
</dbReference>